<dbReference type="InterPro" id="IPR040096">
    <property type="entry name" value="Ric1"/>
</dbReference>
<comment type="subcellular location">
    <subcellularLocation>
        <location evidence="1">Membrane</location>
    </subcellularLocation>
</comment>
<dbReference type="GO" id="GO:0005829">
    <property type="term" value="C:cytosol"/>
    <property type="evidence" value="ECO:0007669"/>
    <property type="project" value="TreeGrafter"/>
</dbReference>
<feature type="domain" description="RIC1 C-terminal alpha solenoid region" evidence="5">
    <location>
        <begin position="811"/>
        <end position="972"/>
    </location>
</feature>
<evidence type="ECO:0000259" key="5">
    <source>
        <dbReference type="Pfam" id="PF07064"/>
    </source>
</evidence>
<evidence type="ECO:0000313" key="8">
    <source>
        <dbReference type="WBParaSite" id="ASIM_0001476401-mRNA-1"/>
    </source>
</evidence>
<dbReference type="GO" id="GO:0042147">
    <property type="term" value="P:retrograde transport, endosome to Golgi"/>
    <property type="evidence" value="ECO:0007669"/>
    <property type="project" value="TreeGrafter"/>
</dbReference>
<evidence type="ECO:0000313" key="6">
    <source>
        <dbReference type="EMBL" id="VDK51686.1"/>
    </source>
</evidence>
<proteinExistence type="predicted"/>
<dbReference type="OrthoDB" id="67540at2759"/>
<accession>A0A0M3K1L5</accession>
<dbReference type="Pfam" id="PF25440">
    <property type="entry name" value="Beta-prop_RIC1_2nd"/>
    <property type="match status" value="1"/>
</dbReference>
<feature type="compositionally biased region" description="Polar residues" evidence="4">
    <location>
        <begin position="1314"/>
        <end position="1328"/>
    </location>
</feature>
<dbReference type="Proteomes" id="UP000267096">
    <property type="component" value="Unassembled WGS sequence"/>
</dbReference>
<evidence type="ECO:0000256" key="4">
    <source>
        <dbReference type="SAM" id="MobiDB-lite"/>
    </source>
</evidence>
<sequence length="1620" mass="180983">MFLPDRSETLIRLPSQSSSSDNGSEVIYCVVANKDRTIYASVTSSRIYFCLANPQLLLCTYARSSEDVNEKGEYRLLYWRYDSSSICVTTSKKCLLIYRIEMNSIGSSDKQYYNLIEPRDQSLQRSSQELFMKHKGTRILVSLSVVARLDSCAMCVVPMRDELFVCLRDGWIHRILWDGAVHHDLSLHLTQLPFAVDQLQSKPEFIHDRSVHVVDVAYAPLIGGFCVVLSNGKAALLTSPSPRFHPKQLLAVWALQMNDAVCLSVNHKFRLIIFGCQNGDIASYHLDDSNGSLTLAYRTSLLVKDGPEILNRVGSVSHIDCFTQGSAFAVVWSSVSSHQSGSTNIPNTTTTIPPILAIFSPFGAQLWCSLESSSDRTVRDVNTAYRWVEWGPEGFSLWLASDSTLSILSLARCISICNPNMENSESVVLLSSNRVLLSPAKEKEQSACAPHSVWNIFSIPNEYLSMNWPIRIATVDGENVKWIVAAGTRGFKEKLQERDMLVTGGLAIWRGFVMVACYDLDRDCEQLRFYPLDRQLDNQFCSRHETDSRVLMFSERDDKVITFDLDARIFIYSLHLKPPTRNQLCDQVLVERCAEIRVNDLVPHPACVVSIQITSLNHHTGILLYLILCFFDLLLSQLNFYHNSVTFPLRRAATFCESVDTVLINVSGRLIMLSPIKREVMNPSESDDEADDNFQLNQPMLIASYVEHIWYHLSERRSSDSHCKPHLTQALWICCGVKGMRVWMPLLLEGARRNSVVGGNSFINKRIMLPFHLDIYPIALGVESSPTFPGNSDSSTRPLYNLHRNSEVFLHHLLRQLLKRNLGVYALEIAATCTHLAYFGHVLELLLHSVLELEATSSEPIPDPLLPRVVAFIREFSLFLQTVAHCARKTELALWPALFAVTSHPKELFEMCIREEQLETAASFLIVLQNMESSAASREHASVLLEEALMKRQWLIARDIIRFLRAIHPSDIDYSTSPSFSSSVPNATTNISSSSSSSAAAAAATGLSSPRTSTSQSQKHSSSSHQNVGNANATSSTSRRSTVVSSSNDNDQADSFLYTYSPAGVINRTRLSSTSYSESVTVNNANTGASSSTSVVSRNESSPNAICSNTTSMHNRLDQILNRHAKHLLEDYSIRDLGAFAAYLDFDLLSWLCDVRNTKLIRIEDYGLALMRLHAQFKWPYPLVSQSVVDQLTKRIEMMRSSQSCASLASLQSSSTTISRLSSPQTEKHFSLPRNGYGSGYESIVDENEAKSSNSHSANGSNKFITSSSSFSNGRSANWHKHTTADNVESSDSTNQIVIRPNGNDAEEHLRPSSPDSRSFDTVSNSGSDWEGLERICGEAAARGTQESEVELKFMLDLMYQAGCIDWTLLLCLLRRDFTFLTKHVTIEFIVNKCGEVNVDRLKLATEQLAQWAESSCFGYRTLIYAFEKHLQLLSLQLISSPPTTTTKSLLIACDNNKNQDSLKSIQTSNQSHKHVNANVESRNPTSDRMTSANQLDFVHDTSNNPHIPLMNGSVMDDQTDSGLGSSTVTSEIAIPVSLSKSARTGRNIVKSEAERNLVKRSFNPPIPNSNSNINSINEYSDLSLNLNKPSDTYMNMNRVHHDHPLQNEIDIENDQCLIM</sequence>
<dbReference type="WBParaSite" id="ASIM_0001476401-mRNA-1">
    <property type="protein sequence ID" value="ASIM_0001476401-mRNA-1"/>
    <property type="gene ID" value="ASIM_0001476401"/>
</dbReference>
<dbReference type="PANTHER" id="PTHR22746">
    <property type="entry name" value="RAB6A-GEF COMPLEX PARTNER PROTEIN 1"/>
    <property type="match status" value="1"/>
</dbReference>
<evidence type="ECO:0000313" key="7">
    <source>
        <dbReference type="Proteomes" id="UP000267096"/>
    </source>
</evidence>
<feature type="compositionally biased region" description="Polar residues" evidence="4">
    <location>
        <begin position="1285"/>
        <end position="1297"/>
    </location>
</feature>
<reference evidence="6 7" key="2">
    <citation type="submission" date="2018-11" db="EMBL/GenBank/DDBJ databases">
        <authorList>
            <consortium name="Pathogen Informatics"/>
        </authorList>
    </citation>
    <scope>NUCLEOTIDE SEQUENCE [LARGE SCALE GENOMIC DNA]</scope>
</reference>
<feature type="compositionally biased region" description="Low complexity" evidence="4">
    <location>
        <begin position="1034"/>
        <end position="1047"/>
    </location>
</feature>
<protein>
    <recommendedName>
        <fullName evidence="3">Protein RIC1 homolog</fullName>
    </recommendedName>
</protein>
<feature type="region of interest" description="Disordered" evidence="4">
    <location>
        <begin position="1284"/>
        <end position="1328"/>
    </location>
</feature>
<keyword evidence="2" id="KW-0472">Membrane</keyword>
<dbReference type="EMBL" id="UYRR01031646">
    <property type="protein sequence ID" value="VDK51686.1"/>
    <property type="molecule type" value="Genomic_DNA"/>
</dbReference>
<dbReference type="InterPro" id="IPR009771">
    <property type="entry name" value="RIC1_C"/>
</dbReference>
<organism evidence="8">
    <name type="scientific">Anisakis simplex</name>
    <name type="common">Herring worm</name>
    <dbReference type="NCBI Taxonomy" id="6269"/>
    <lineage>
        <taxon>Eukaryota</taxon>
        <taxon>Metazoa</taxon>
        <taxon>Ecdysozoa</taxon>
        <taxon>Nematoda</taxon>
        <taxon>Chromadorea</taxon>
        <taxon>Rhabditida</taxon>
        <taxon>Spirurina</taxon>
        <taxon>Ascaridomorpha</taxon>
        <taxon>Ascaridoidea</taxon>
        <taxon>Anisakidae</taxon>
        <taxon>Anisakis</taxon>
        <taxon>Anisakis simplex complex</taxon>
    </lineage>
</organism>
<evidence type="ECO:0000256" key="2">
    <source>
        <dbReference type="ARBA" id="ARBA00023136"/>
    </source>
</evidence>
<feature type="region of interest" description="Disordered" evidence="4">
    <location>
        <begin position="1002"/>
        <end position="1049"/>
    </location>
</feature>
<dbReference type="GO" id="GO:0006886">
    <property type="term" value="P:intracellular protein transport"/>
    <property type="evidence" value="ECO:0007669"/>
    <property type="project" value="InterPro"/>
</dbReference>
<keyword evidence="7" id="KW-1185">Reference proteome</keyword>
<reference evidence="8" key="1">
    <citation type="submission" date="2017-02" db="UniProtKB">
        <authorList>
            <consortium name="WormBaseParasite"/>
        </authorList>
    </citation>
    <scope>IDENTIFICATION</scope>
</reference>
<name>A0A0M3K1L5_ANISI</name>
<dbReference type="GO" id="GO:0000139">
    <property type="term" value="C:Golgi membrane"/>
    <property type="evidence" value="ECO:0007669"/>
    <property type="project" value="TreeGrafter"/>
</dbReference>
<gene>
    <name evidence="6" type="ORF">ASIM_LOCUS14174</name>
</gene>
<feature type="compositionally biased region" description="Low complexity" evidence="4">
    <location>
        <begin position="1012"/>
        <end position="1026"/>
    </location>
</feature>
<dbReference type="GO" id="GO:0034066">
    <property type="term" value="C:Ric1-Rgp1 guanyl-nucleotide exchange factor complex"/>
    <property type="evidence" value="ECO:0007669"/>
    <property type="project" value="InterPro"/>
</dbReference>
<evidence type="ECO:0000256" key="1">
    <source>
        <dbReference type="ARBA" id="ARBA00004370"/>
    </source>
</evidence>
<dbReference type="PANTHER" id="PTHR22746:SF10">
    <property type="entry name" value="GUANINE NUCLEOTIDE EXCHANGE FACTOR SUBUNIT RIC1"/>
    <property type="match status" value="1"/>
</dbReference>
<dbReference type="Pfam" id="PF07064">
    <property type="entry name" value="RIC1"/>
    <property type="match status" value="1"/>
</dbReference>
<evidence type="ECO:0000256" key="3">
    <source>
        <dbReference type="ARBA" id="ARBA00029879"/>
    </source>
</evidence>